<dbReference type="EMBL" id="OCYS01000137">
    <property type="protein sequence ID" value="SON92555.1"/>
    <property type="molecule type" value="Genomic_DNA"/>
</dbReference>
<protein>
    <submittedName>
        <fullName evidence="2">Uncharacterized protein</fullName>
    </submittedName>
</protein>
<sequence>MRADMRSTVTASSPVLIDRADILMALARHPCRAGSAPVGGHAAVALASVRGLQRAASDLSGAATSPVAWPLTGRMLRHRFHGTG</sequence>
<accession>A0AB38E6S3</accession>
<dbReference type="Proteomes" id="UP000234166">
    <property type="component" value="Unassembled WGS sequence"/>
</dbReference>
<evidence type="ECO:0000313" key="2">
    <source>
        <dbReference type="EMBL" id="SON92555.1"/>
    </source>
</evidence>
<dbReference type="Proteomes" id="UP000234181">
    <property type="component" value="Unassembled WGS sequence"/>
</dbReference>
<name>A0AB38E6S3_XANCH</name>
<dbReference type="EMBL" id="OCYT01000143">
    <property type="protein sequence ID" value="SON87912.1"/>
    <property type="molecule type" value="Genomic_DNA"/>
</dbReference>
<dbReference type="AlphaFoldDB" id="A0AB38E6S3"/>
<comment type="caution">
    <text evidence="2">The sequence shown here is derived from an EMBL/GenBank/DDBJ whole genome shotgun (WGS) entry which is preliminary data.</text>
</comment>
<proteinExistence type="predicted"/>
<organism evidence="2 3">
    <name type="scientific">Xanthomonas campestris pv. phaseoli</name>
    <dbReference type="NCBI Taxonomy" id="317013"/>
    <lineage>
        <taxon>Bacteria</taxon>
        <taxon>Pseudomonadati</taxon>
        <taxon>Pseudomonadota</taxon>
        <taxon>Gammaproteobacteria</taxon>
        <taxon>Lysobacterales</taxon>
        <taxon>Lysobacteraceae</taxon>
        <taxon>Xanthomonas</taxon>
    </lineage>
</organism>
<keyword evidence="4" id="KW-1185">Reference proteome</keyword>
<evidence type="ECO:0000313" key="1">
    <source>
        <dbReference type="EMBL" id="SON87912.1"/>
    </source>
</evidence>
<evidence type="ECO:0000313" key="3">
    <source>
        <dbReference type="Proteomes" id="UP000234166"/>
    </source>
</evidence>
<gene>
    <name evidence="1" type="ORF">XAP6984_830038</name>
    <name evidence="2" type="ORF">XAP7430_790038</name>
</gene>
<evidence type="ECO:0000313" key="4">
    <source>
        <dbReference type="Proteomes" id="UP000234181"/>
    </source>
</evidence>
<reference evidence="3 4" key="1">
    <citation type="submission" date="2017-10" db="EMBL/GenBank/DDBJ databases">
        <authorList>
            <person name="Regsiter A."/>
            <person name="William W."/>
        </authorList>
    </citation>
    <scope>NUCLEOTIDE SEQUENCE [LARGE SCALE GENOMIC DNA]</scope>
    <source>
        <strain evidence="1 4">CFBP6984</strain>
        <strain evidence="2 3">CFBP7430</strain>
    </source>
</reference>